<dbReference type="PRINTS" id="PR01032">
    <property type="entry name" value="PHAGEIV"/>
</dbReference>
<dbReference type="PRINTS" id="PR00811">
    <property type="entry name" value="BCTERIALGSPD"/>
</dbReference>
<accession>D9QTM0</accession>
<evidence type="ECO:0000259" key="3">
    <source>
        <dbReference type="Pfam" id="PF00263"/>
    </source>
</evidence>
<evidence type="ECO:0000313" key="5">
    <source>
        <dbReference type="EMBL" id="ADL11784.1"/>
    </source>
</evidence>
<dbReference type="HOGENOM" id="CLU_709410_0_0_9"/>
<dbReference type="GO" id="GO:0015627">
    <property type="term" value="C:type II protein secretion system complex"/>
    <property type="evidence" value="ECO:0007669"/>
    <property type="project" value="TreeGrafter"/>
</dbReference>
<dbReference type="AlphaFoldDB" id="D9QTM0"/>
<dbReference type="GO" id="GO:0009306">
    <property type="term" value="P:protein secretion"/>
    <property type="evidence" value="ECO:0007669"/>
    <property type="project" value="InterPro"/>
</dbReference>
<dbReference type="InterPro" id="IPR032789">
    <property type="entry name" value="T2SS-T3SS_pil_N"/>
</dbReference>
<comment type="similarity">
    <text evidence="1">Belongs to the bacterial secretin family.</text>
</comment>
<evidence type="ECO:0000259" key="4">
    <source>
        <dbReference type="Pfam" id="PF13629"/>
    </source>
</evidence>
<dbReference type="Pfam" id="PF13629">
    <property type="entry name" value="T2SS-T3SS_pil_N"/>
    <property type="match status" value="1"/>
</dbReference>
<dbReference type="InterPro" id="IPR004846">
    <property type="entry name" value="T2SS/T3SS_dom"/>
</dbReference>
<dbReference type="RefSeq" id="WP_013277230.1">
    <property type="nucleotide sequence ID" value="NC_014378.1"/>
</dbReference>
<gene>
    <name evidence="5" type="ordered locus">Acear_0234</name>
</gene>
<dbReference type="InterPro" id="IPR001775">
    <property type="entry name" value="GspD/PilQ"/>
</dbReference>
<evidence type="ECO:0000256" key="2">
    <source>
        <dbReference type="SAM" id="MobiDB-lite"/>
    </source>
</evidence>
<feature type="domain" description="Pilus formation protein N-terminal" evidence="4">
    <location>
        <begin position="32"/>
        <end position="97"/>
    </location>
</feature>
<dbReference type="PANTHER" id="PTHR30332">
    <property type="entry name" value="PROBABLE GENERAL SECRETION PATHWAY PROTEIN D"/>
    <property type="match status" value="1"/>
</dbReference>
<organism evidence="5 6">
    <name type="scientific">Acetohalobium arabaticum (strain ATCC 49924 / DSM 5501 / Z-7288)</name>
    <dbReference type="NCBI Taxonomy" id="574087"/>
    <lineage>
        <taxon>Bacteria</taxon>
        <taxon>Bacillati</taxon>
        <taxon>Bacillota</taxon>
        <taxon>Clostridia</taxon>
        <taxon>Halanaerobiales</taxon>
        <taxon>Halobacteroidaceae</taxon>
        <taxon>Acetohalobium</taxon>
    </lineage>
</organism>
<evidence type="ECO:0000256" key="1">
    <source>
        <dbReference type="RuleBase" id="RU004003"/>
    </source>
</evidence>
<proteinExistence type="inferred from homology"/>
<dbReference type="OrthoDB" id="9779724at2"/>
<feature type="domain" description="Type II/III secretion system secretin-like" evidence="3">
    <location>
        <begin position="225"/>
        <end position="386"/>
    </location>
</feature>
<dbReference type="KEGG" id="aar:Acear_0234"/>
<reference evidence="5 6" key="1">
    <citation type="journal article" date="2010" name="Stand. Genomic Sci.">
        <title>Complete genome sequence of Acetohalobium arabaticum type strain (Z-7288).</title>
        <authorList>
            <person name="Sikorski J."/>
            <person name="Lapidus A."/>
            <person name="Chertkov O."/>
            <person name="Lucas S."/>
            <person name="Copeland A."/>
            <person name="Glavina Del Rio T."/>
            <person name="Nolan M."/>
            <person name="Tice H."/>
            <person name="Cheng J.F."/>
            <person name="Han C."/>
            <person name="Brambilla E."/>
            <person name="Pitluck S."/>
            <person name="Liolios K."/>
            <person name="Ivanova N."/>
            <person name="Mavromatis K."/>
            <person name="Mikhailova N."/>
            <person name="Pati A."/>
            <person name="Bruce D."/>
            <person name="Detter C."/>
            <person name="Tapia R."/>
            <person name="Goodwin L."/>
            <person name="Chen A."/>
            <person name="Palaniappan K."/>
            <person name="Land M."/>
            <person name="Hauser L."/>
            <person name="Chang Y.J."/>
            <person name="Jeffries C.D."/>
            <person name="Rohde M."/>
            <person name="Goker M."/>
            <person name="Spring S."/>
            <person name="Woyke T."/>
            <person name="Bristow J."/>
            <person name="Eisen J.A."/>
            <person name="Markowitz V."/>
            <person name="Hugenholtz P."/>
            <person name="Kyrpides N.C."/>
            <person name="Klenk H.P."/>
        </authorList>
    </citation>
    <scope>NUCLEOTIDE SEQUENCE [LARGE SCALE GENOMIC DNA]</scope>
    <source>
        <strain evidence="6">ATCC 49924 / DSM 5501 / Z-7288</strain>
    </source>
</reference>
<feature type="region of interest" description="Disordered" evidence="2">
    <location>
        <begin position="390"/>
        <end position="414"/>
    </location>
</feature>
<sequence>MQLKKKIIISIIVICSLLFISSGLLAHKSQQKILQLGTGKSELLKVVDLERAAVADPEVADIVTISQEELLINGKSEGTTTLHLWDQKGHRSYQVEVYKEEARVIKQIKELIGTDTVKVAKVEENIILSGKVRDQTQLQRVKKIAGVFGEKVINELQVTNSLQVLLAAQVFEIDKAVSEELGFDWYSTNSGGVESGTATLGETTTSRFGIGHYERLYQLRTKLKALIEDGKAKLLAKPKLVTKSGQKASFNVGGEIPVVTADSSGEQTVVWKNYGVQFEVEPTVTPTGKLETYLHPKVSQLDWANAVDYGNSGQLPAIKSSEVKTQVVIKDGAALAIGGLLQQYRSEDIKRIPLLSQLPILGELFKSKSFREEKSELIILVTPKIIASESDSREAMEMEETLEKKENEGSKRGE</sequence>
<dbReference type="eggNOG" id="COG4964">
    <property type="taxonomic scope" value="Bacteria"/>
</dbReference>
<dbReference type="STRING" id="574087.Acear_0234"/>
<dbReference type="EMBL" id="CP002105">
    <property type="protein sequence ID" value="ADL11784.1"/>
    <property type="molecule type" value="Genomic_DNA"/>
</dbReference>
<evidence type="ECO:0000313" key="6">
    <source>
        <dbReference type="Proteomes" id="UP000001661"/>
    </source>
</evidence>
<dbReference type="Proteomes" id="UP000001661">
    <property type="component" value="Chromosome"/>
</dbReference>
<name>D9QTM0_ACEAZ</name>
<dbReference type="Pfam" id="PF00263">
    <property type="entry name" value="Secretin"/>
    <property type="match status" value="1"/>
</dbReference>
<protein>
    <submittedName>
        <fullName evidence="5">Type II and III secretion system protein</fullName>
    </submittedName>
</protein>
<dbReference type="InterPro" id="IPR050810">
    <property type="entry name" value="Bact_Secretion_Sys_Channel"/>
</dbReference>
<dbReference type="PANTHER" id="PTHR30332:SF17">
    <property type="entry name" value="TYPE IV PILIATION SYSTEM PROTEIN DR_0774-RELATED"/>
    <property type="match status" value="1"/>
</dbReference>
<keyword evidence="6" id="KW-1185">Reference proteome</keyword>